<sequence length="468" mass="50305">MTEVTSGRQGQIDPLPPKATNTPIVRESTDKQRRKVLASSFLGSMVEYYDFLLYGAAAGLVFPHLFFDESMSPFIGMILSYTILFAGYLARPVGGLIFGRLGDRYGRKNILLITLIGMGLVSVAIGLLPTYSTIGVAAPVILVLLRVIQGIAVGGEWAGATLMAAEHAQAKSRGFAASIAVSGAPAGAVLSTLVLAIFSGLPEEQFMSWGWRVPFLLSALLVVIGLYMRYSLTESPEFEAARHSGQVKTGVPLKRIFTDYPKQTILASLAITGPLFMQALMAVFIVPYVVSTGAMEQQPALMLLTFSAFLHIFAIPFFAWLSDRFGRRRTMISAALLSIALIFPMFAAFNSGNAFLIALGFIIGNPIIQASMYGPVGAFLADKYAPQDRYTGVSVSYQLGSVLGAGLAPLVSTALVELDNDLGSTNIAIYFIFLMIVAAISVWFVERKENNVVLPVTTAEPQPAPTSN</sequence>
<dbReference type="InterPro" id="IPR020846">
    <property type="entry name" value="MFS_dom"/>
</dbReference>
<feature type="transmembrane region" description="Helical" evidence="8">
    <location>
        <begin position="175"/>
        <end position="197"/>
    </location>
</feature>
<evidence type="ECO:0000256" key="5">
    <source>
        <dbReference type="ARBA" id="ARBA00022989"/>
    </source>
</evidence>
<organism evidence="10 11">
    <name type="scientific">Corynebacterium ammoniagenes</name>
    <name type="common">Brevibacterium ammoniagenes</name>
    <dbReference type="NCBI Taxonomy" id="1697"/>
    <lineage>
        <taxon>Bacteria</taxon>
        <taxon>Bacillati</taxon>
        <taxon>Actinomycetota</taxon>
        <taxon>Actinomycetes</taxon>
        <taxon>Mycobacteriales</taxon>
        <taxon>Corynebacteriaceae</taxon>
        <taxon>Corynebacterium</taxon>
    </lineage>
</organism>
<keyword evidence="5 8" id="KW-1133">Transmembrane helix</keyword>
<comment type="subcellular location">
    <subcellularLocation>
        <location evidence="1">Cell membrane</location>
        <topology evidence="1">Multi-pass membrane protein</topology>
    </subcellularLocation>
</comment>
<dbReference type="InterPro" id="IPR005828">
    <property type="entry name" value="MFS_sugar_transport-like"/>
</dbReference>
<comment type="caution">
    <text evidence="10">The sequence shown here is derived from an EMBL/GenBank/DDBJ whole genome shotgun (WGS) entry which is preliminary data.</text>
</comment>
<evidence type="ECO:0000256" key="7">
    <source>
        <dbReference type="SAM" id="MobiDB-lite"/>
    </source>
</evidence>
<evidence type="ECO:0000256" key="2">
    <source>
        <dbReference type="ARBA" id="ARBA00022448"/>
    </source>
</evidence>
<proteinExistence type="predicted"/>
<feature type="transmembrane region" description="Helical" evidence="8">
    <location>
        <begin position="36"/>
        <end position="62"/>
    </location>
</feature>
<feature type="transmembrane region" description="Helical" evidence="8">
    <location>
        <begin position="427"/>
        <end position="445"/>
    </location>
</feature>
<dbReference type="Pfam" id="PF00083">
    <property type="entry name" value="Sugar_tr"/>
    <property type="match status" value="1"/>
</dbReference>
<keyword evidence="6 8" id="KW-0472">Membrane</keyword>
<dbReference type="SUPFAM" id="SSF103473">
    <property type="entry name" value="MFS general substrate transporter"/>
    <property type="match status" value="1"/>
</dbReference>
<dbReference type="GO" id="GO:0005886">
    <property type="term" value="C:plasma membrane"/>
    <property type="evidence" value="ECO:0007669"/>
    <property type="project" value="UniProtKB-SubCell"/>
</dbReference>
<dbReference type="Pfam" id="PF07690">
    <property type="entry name" value="MFS_1"/>
    <property type="match status" value="1"/>
</dbReference>
<evidence type="ECO:0000256" key="3">
    <source>
        <dbReference type="ARBA" id="ARBA00022475"/>
    </source>
</evidence>
<evidence type="ECO:0000256" key="6">
    <source>
        <dbReference type="ARBA" id="ARBA00023136"/>
    </source>
</evidence>
<dbReference type="PROSITE" id="PS50850">
    <property type="entry name" value="MFS"/>
    <property type="match status" value="1"/>
</dbReference>
<keyword evidence="4 8" id="KW-0812">Transmembrane</keyword>
<keyword evidence="2" id="KW-0813">Transport</keyword>
<feature type="transmembrane region" description="Helical" evidence="8">
    <location>
        <begin position="134"/>
        <end position="154"/>
    </location>
</feature>
<feature type="domain" description="Major facilitator superfamily (MFS) profile" evidence="9">
    <location>
        <begin position="36"/>
        <end position="450"/>
    </location>
</feature>
<dbReference type="EMBL" id="BQKK01000001">
    <property type="protein sequence ID" value="GJN41678.1"/>
    <property type="molecule type" value="Genomic_DNA"/>
</dbReference>
<feature type="region of interest" description="Disordered" evidence="7">
    <location>
        <begin position="1"/>
        <end position="28"/>
    </location>
</feature>
<name>A0AAV5G4W2_CORAM</name>
<accession>A0AAV5G4W2</accession>
<evidence type="ECO:0000313" key="11">
    <source>
        <dbReference type="Proteomes" id="UP001054925"/>
    </source>
</evidence>
<evidence type="ECO:0000259" key="9">
    <source>
        <dbReference type="PROSITE" id="PS50850"/>
    </source>
</evidence>
<dbReference type="PANTHER" id="PTHR43045:SF1">
    <property type="entry name" value="SHIKIMATE TRANSPORTER"/>
    <property type="match status" value="1"/>
</dbReference>
<evidence type="ECO:0000256" key="8">
    <source>
        <dbReference type="SAM" id="Phobius"/>
    </source>
</evidence>
<keyword evidence="3" id="KW-1003">Cell membrane</keyword>
<dbReference type="Proteomes" id="UP001054925">
    <property type="component" value="Unassembled WGS sequence"/>
</dbReference>
<evidence type="ECO:0000256" key="1">
    <source>
        <dbReference type="ARBA" id="ARBA00004651"/>
    </source>
</evidence>
<dbReference type="CDD" id="cd17369">
    <property type="entry name" value="MFS_ShiA_like"/>
    <property type="match status" value="1"/>
</dbReference>
<gene>
    <name evidence="10" type="ORF">CAT723_01570</name>
</gene>
<feature type="transmembrane region" description="Helical" evidence="8">
    <location>
        <begin position="264"/>
        <end position="288"/>
    </location>
</feature>
<dbReference type="AlphaFoldDB" id="A0AAV5G4W2"/>
<feature type="transmembrane region" description="Helical" evidence="8">
    <location>
        <begin position="209"/>
        <end position="228"/>
    </location>
</feature>
<dbReference type="InterPro" id="IPR011701">
    <property type="entry name" value="MFS"/>
</dbReference>
<evidence type="ECO:0000313" key="10">
    <source>
        <dbReference type="EMBL" id="GJN41678.1"/>
    </source>
</evidence>
<reference evidence="10" key="1">
    <citation type="submission" date="2021-12" db="EMBL/GenBank/DDBJ databases">
        <title>Draft genome sequence of Corynebacterium ammoniagenes strain T-723.</title>
        <authorList>
            <person name="Matsuzawa M."/>
            <person name="Hiratani M."/>
            <person name="Abe I."/>
            <person name="Tsuji Y."/>
            <person name="Nakamura J."/>
        </authorList>
    </citation>
    <scope>NUCLEOTIDE SEQUENCE</scope>
    <source>
        <strain evidence="10">T-723</strain>
    </source>
</reference>
<dbReference type="Gene3D" id="1.20.1250.20">
    <property type="entry name" value="MFS general substrate transporter like domains"/>
    <property type="match status" value="2"/>
</dbReference>
<dbReference type="InterPro" id="IPR036259">
    <property type="entry name" value="MFS_trans_sf"/>
</dbReference>
<feature type="transmembrane region" description="Helical" evidence="8">
    <location>
        <begin position="110"/>
        <end position="128"/>
    </location>
</feature>
<dbReference type="RefSeq" id="WP_236163458.1">
    <property type="nucleotide sequence ID" value="NZ_BQKK01000001.1"/>
</dbReference>
<feature type="transmembrane region" description="Helical" evidence="8">
    <location>
        <begin position="355"/>
        <end position="381"/>
    </location>
</feature>
<feature type="transmembrane region" description="Helical" evidence="8">
    <location>
        <begin position="332"/>
        <end position="349"/>
    </location>
</feature>
<feature type="transmembrane region" description="Helical" evidence="8">
    <location>
        <begin position="74"/>
        <end position="98"/>
    </location>
</feature>
<dbReference type="GO" id="GO:0022857">
    <property type="term" value="F:transmembrane transporter activity"/>
    <property type="evidence" value="ECO:0007669"/>
    <property type="project" value="InterPro"/>
</dbReference>
<evidence type="ECO:0000256" key="4">
    <source>
        <dbReference type="ARBA" id="ARBA00022692"/>
    </source>
</evidence>
<feature type="transmembrane region" description="Helical" evidence="8">
    <location>
        <begin position="393"/>
        <end position="415"/>
    </location>
</feature>
<dbReference type="PANTHER" id="PTHR43045">
    <property type="entry name" value="SHIKIMATE TRANSPORTER"/>
    <property type="match status" value="1"/>
</dbReference>
<feature type="transmembrane region" description="Helical" evidence="8">
    <location>
        <begin position="300"/>
        <end position="320"/>
    </location>
</feature>
<protein>
    <submittedName>
        <fullName evidence="10">MFS transporter</fullName>
    </submittedName>
</protein>